<dbReference type="InterPro" id="IPR006099">
    <property type="entry name" value="MeMalonylCoA_mutase_a/b_cat"/>
</dbReference>
<dbReference type="eggNOG" id="COG1884">
    <property type="taxonomic scope" value="Bacteria"/>
</dbReference>
<protein>
    <recommendedName>
        <fullName evidence="2">Methylmalonyl-CoA mutase alpha/beta chain catalytic domain-containing protein</fullName>
    </recommendedName>
</protein>
<name>U3GUV9_9CORY</name>
<accession>U3GUV9</accession>
<dbReference type="EMBL" id="CP006365">
    <property type="protein sequence ID" value="AGU15124.1"/>
    <property type="molecule type" value="Genomic_DNA"/>
</dbReference>
<organism evidence="3 4">
    <name type="scientific">Corynebacterium argentoratense DSM 44202</name>
    <dbReference type="NCBI Taxonomy" id="1348662"/>
    <lineage>
        <taxon>Bacteria</taxon>
        <taxon>Bacillati</taxon>
        <taxon>Actinomycetota</taxon>
        <taxon>Actinomycetes</taxon>
        <taxon>Mycobacteriales</taxon>
        <taxon>Corynebacteriaceae</taxon>
        <taxon>Corynebacterium</taxon>
    </lineage>
</organism>
<dbReference type="SUPFAM" id="SSF51703">
    <property type="entry name" value="Cobalamin (vitamin B12)-dependent enzymes"/>
    <property type="match status" value="1"/>
</dbReference>
<dbReference type="GeneID" id="78249769"/>
<dbReference type="GO" id="GO:0004494">
    <property type="term" value="F:methylmalonyl-CoA mutase activity"/>
    <property type="evidence" value="ECO:0007669"/>
    <property type="project" value="UniProtKB-EC"/>
</dbReference>
<evidence type="ECO:0000313" key="3">
    <source>
        <dbReference type="EMBL" id="AGU15124.1"/>
    </source>
</evidence>
<sequence>MTDNQSAAASELPELSTKYDAWYKAVAGVFARVQKKDVADVPLDVWKKLVRTTYDGIDINPLYTRQDELQEAAEPGVFPFVRGAQVSDPSRIGWGVTETFGSVPGVSPTEVNKQLLHALANGTTNIVIDLTQGLSAADLPAVLQDVYLDLAPIRLKAGAKVADAAQQIFSLVDAAGVAEGSVLELGACPLTAGFDETDTVSLDEAVELAVACSKRPGKVRAIVVDGVSLSNQGATDAQEVGFSLAAGVEYLRALTEAGLSAAEALEQITFRFAATDDQFAQIAKFRAARELWARVASVVGAPEAGSAPQHAVTAPLMFSQRDPWVNMLRSTVAAFAAGVGGATDVEVLPFDWAVKGGLEGTSRNFAHRIARNTNLLLLEESHLGFVVDPAGGSYFVEALTDELADKAWEVFTGVEANEGFITNTASGAVAEALDASFERLRADVAHRRKQITGINEFPNLGEKPLDASRRVEPKGVRRWAVDFAEMRNRSDAFFEANGQRPQVGLIPLGPLSKHNVRTGFSTNLLASGGIEALNPGQVVPGTEEFAAAARAADIAVICGTDPEYAESGVEAVKALREAGVSTVLLAGAPASFEGAEVAPDGYLNMKIDAAATLSELLDKLGA</sequence>
<gene>
    <name evidence="3" type="ORF">CARG_04930</name>
</gene>
<dbReference type="Proteomes" id="UP000016943">
    <property type="component" value="Chromosome"/>
</dbReference>
<dbReference type="GO" id="GO:0031419">
    <property type="term" value="F:cobalamin binding"/>
    <property type="evidence" value="ECO:0007669"/>
    <property type="project" value="UniProtKB-KW"/>
</dbReference>
<evidence type="ECO:0000313" key="4">
    <source>
        <dbReference type="Proteomes" id="UP000016943"/>
    </source>
</evidence>
<dbReference type="PANTHER" id="PTHR48101:SF4">
    <property type="entry name" value="METHYLMALONYL-COA MUTASE, MITOCHONDRIAL"/>
    <property type="match status" value="1"/>
</dbReference>
<dbReference type="PATRIC" id="fig|1348662.3.peg.968"/>
<evidence type="ECO:0000259" key="2">
    <source>
        <dbReference type="Pfam" id="PF01642"/>
    </source>
</evidence>
<dbReference type="HOGENOM" id="CLU_009523_6_0_11"/>
<dbReference type="Gene3D" id="3.20.20.240">
    <property type="entry name" value="Methylmalonyl-CoA mutase"/>
    <property type="match status" value="1"/>
</dbReference>
<keyword evidence="4" id="KW-1185">Reference proteome</keyword>
<dbReference type="PANTHER" id="PTHR48101">
    <property type="entry name" value="METHYLMALONYL-COA MUTASE, MITOCHONDRIAL-RELATED"/>
    <property type="match status" value="1"/>
</dbReference>
<feature type="domain" description="Methylmalonyl-CoA mutase alpha/beta chain catalytic" evidence="2">
    <location>
        <begin position="200"/>
        <end position="489"/>
    </location>
</feature>
<dbReference type="Gene3D" id="3.40.50.280">
    <property type="entry name" value="Cobalamin-binding domain"/>
    <property type="match status" value="1"/>
</dbReference>
<proteinExistence type="predicted"/>
<comment type="subunit">
    <text evidence="1">Heterodimer of an alpha and a beta chain.</text>
</comment>
<dbReference type="OrthoDB" id="9762378at2"/>
<dbReference type="GO" id="GO:0019678">
    <property type="term" value="P:propionate metabolic process, methylmalonyl pathway"/>
    <property type="evidence" value="ECO:0007669"/>
    <property type="project" value="TreeGrafter"/>
</dbReference>
<evidence type="ECO:0000256" key="1">
    <source>
        <dbReference type="ARBA" id="ARBA00011870"/>
    </source>
</evidence>
<dbReference type="CDD" id="cd03677">
    <property type="entry name" value="MM_CoA_mutase_beta"/>
    <property type="match status" value="1"/>
</dbReference>
<dbReference type="AlphaFoldDB" id="U3GUV9"/>
<dbReference type="InterPro" id="IPR016176">
    <property type="entry name" value="Cbl-dep_enz_cat"/>
</dbReference>
<dbReference type="KEGG" id="caz:CARG_04930"/>
<reference evidence="3 4" key="1">
    <citation type="journal article" date="2013" name="Genome Announc.">
        <title>Whole-Genome Sequence of the Clinical Strain Corynebacterium argentoratense DSM 44202, Isolated from a Human Throat Specimen.</title>
        <authorList>
            <person name="Bomholt C."/>
            <person name="Glaub A."/>
            <person name="Gravermann K."/>
            <person name="Albersmeier A."/>
            <person name="Brinkrolf K."/>
            <person name="Ruckert C."/>
            <person name="Tauch A."/>
        </authorList>
    </citation>
    <scope>NUCLEOTIDE SEQUENCE [LARGE SCALE GENOMIC DNA]</scope>
    <source>
        <strain evidence="3">DSM 44202</strain>
    </source>
</reference>
<dbReference type="STRING" id="1348662.CARG_04930"/>
<dbReference type="Pfam" id="PF01642">
    <property type="entry name" value="MM_CoA_mutase"/>
    <property type="match status" value="2"/>
</dbReference>
<dbReference type="GO" id="GO:0005737">
    <property type="term" value="C:cytoplasm"/>
    <property type="evidence" value="ECO:0007669"/>
    <property type="project" value="TreeGrafter"/>
</dbReference>
<feature type="domain" description="Methylmalonyl-CoA mutase alpha/beta chain catalytic" evidence="2">
    <location>
        <begin position="53"/>
        <end position="130"/>
    </location>
</feature>
<dbReference type="RefSeq" id="WP_020976276.1">
    <property type="nucleotide sequence ID" value="NC_022198.1"/>
</dbReference>